<reference evidence="1 2" key="1">
    <citation type="journal article" date="2015" name="Genome Announc.">
        <title>Expanding the biotechnology potential of lactobacilli through comparative genomics of 213 strains and associated genera.</title>
        <authorList>
            <person name="Sun Z."/>
            <person name="Harris H.M."/>
            <person name="McCann A."/>
            <person name="Guo C."/>
            <person name="Argimon S."/>
            <person name="Zhang W."/>
            <person name="Yang X."/>
            <person name="Jeffery I.B."/>
            <person name="Cooney J.C."/>
            <person name="Kagawa T.F."/>
            <person name="Liu W."/>
            <person name="Song Y."/>
            <person name="Salvetti E."/>
            <person name="Wrobel A."/>
            <person name="Rasinkangas P."/>
            <person name="Parkhill J."/>
            <person name="Rea M.C."/>
            <person name="O'Sullivan O."/>
            <person name="Ritari J."/>
            <person name="Douillard F.P."/>
            <person name="Paul Ross R."/>
            <person name="Yang R."/>
            <person name="Briner A.E."/>
            <person name="Felis G.E."/>
            <person name="de Vos W.M."/>
            <person name="Barrangou R."/>
            <person name="Klaenhammer T.R."/>
            <person name="Caufield P.W."/>
            <person name="Cui Y."/>
            <person name="Zhang H."/>
            <person name="O'Toole P.W."/>
        </authorList>
    </citation>
    <scope>NUCLEOTIDE SEQUENCE [LARGE SCALE GENOMIC DNA]</scope>
    <source>
        <strain evidence="1 2">DSM 23365</strain>
    </source>
</reference>
<sequence length="117" mass="13485">MGLTLVSAMAVTAIVPAHEPVAQAKMVTLPKAYRHVWRYSYKPFHQRMVLKTYAHYAYFTDVPGYGHYIKYRYVHNKGHKYGTISVNGTAESIGLNFKNSRNLYVGYDISTLHFTHR</sequence>
<name>A0A0R2F5Y0_9LACO</name>
<organism evidence="1 2">
    <name type="scientific">Secundilactobacillus similis DSM 23365 = JCM 2765</name>
    <dbReference type="NCBI Taxonomy" id="1423804"/>
    <lineage>
        <taxon>Bacteria</taxon>
        <taxon>Bacillati</taxon>
        <taxon>Bacillota</taxon>
        <taxon>Bacilli</taxon>
        <taxon>Lactobacillales</taxon>
        <taxon>Lactobacillaceae</taxon>
        <taxon>Secundilactobacillus</taxon>
    </lineage>
</organism>
<evidence type="ECO:0000313" key="2">
    <source>
        <dbReference type="Proteomes" id="UP000051442"/>
    </source>
</evidence>
<dbReference type="EMBL" id="AYZM01000087">
    <property type="protein sequence ID" value="KRN23823.1"/>
    <property type="molecule type" value="Genomic_DNA"/>
</dbReference>
<dbReference type="STRING" id="1423804.FD14_GL000575"/>
<dbReference type="Proteomes" id="UP000051442">
    <property type="component" value="Unassembled WGS sequence"/>
</dbReference>
<dbReference type="PATRIC" id="fig|1423804.4.peg.620"/>
<dbReference type="AlphaFoldDB" id="A0A0R2F5Y0"/>
<protein>
    <submittedName>
        <fullName evidence="1">Uncharacterized protein</fullName>
    </submittedName>
</protein>
<proteinExistence type="predicted"/>
<accession>A0A0R2F5Y0</accession>
<gene>
    <name evidence="1" type="ORF">FD14_GL000575</name>
</gene>
<evidence type="ECO:0000313" key="1">
    <source>
        <dbReference type="EMBL" id="KRN23823.1"/>
    </source>
</evidence>
<keyword evidence="2" id="KW-1185">Reference proteome</keyword>
<comment type="caution">
    <text evidence="1">The sequence shown here is derived from an EMBL/GenBank/DDBJ whole genome shotgun (WGS) entry which is preliminary data.</text>
</comment>